<dbReference type="SUPFAM" id="SSF53850">
    <property type="entry name" value="Periplasmic binding protein-like II"/>
    <property type="match status" value="1"/>
</dbReference>
<evidence type="ECO:0000313" key="2">
    <source>
        <dbReference type="EMBL" id="MBL4928201.1"/>
    </source>
</evidence>
<comment type="caution">
    <text evidence="2">The sequence shown here is derived from an EMBL/GenBank/DDBJ whole genome shotgun (WGS) entry which is preliminary data.</text>
</comment>
<evidence type="ECO:0000313" key="3">
    <source>
        <dbReference type="Proteomes" id="UP000619033"/>
    </source>
</evidence>
<evidence type="ECO:0000256" key="1">
    <source>
        <dbReference type="ARBA" id="ARBA00022729"/>
    </source>
</evidence>
<dbReference type="Proteomes" id="UP000619033">
    <property type="component" value="Unassembled WGS sequence"/>
</dbReference>
<keyword evidence="3" id="KW-1185">Reference proteome</keyword>
<dbReference type="EMBL" id="JAESVP010000004">
    <property type="protein sequence ID" value="MBL4928201.1"/>
    <property type="molecule type" value="Genomic_DNA"/>
</dbReference>
<proteinExistence type="predicted"/>
<organism evidence="2 3">
    <name type="scientific">Fuscibacter oryzae</name>
    <dbReference type="NCBI Taxonomy" id="2803939"/>
    <lineage>
        <taxon>Bacteria</taxon>
        <taxon>Pseudomonadati</taxon>
        <taxon>Pseudomonadota</taxon>
        <taxon>Alphaproteobacteria</taxon>
        <taxon>Rhodobacterales</taxon>
        <taxon>Paracoccaceae</taxon>
        <taxon>Fuscibacter</taxon>
    </lineage>
</organism>
<dbReference type="PANTHER" id="PTHR30006">
    <property type="entry name" value="THIAMINE-BINDING PERIPLASMIC PROTEIN-RELATED"/>
    <property type="match status" value="1"/>
</dbReference>
<dbReference type="Pfam" id="PF13416">
    <property type="entry name" value="SBP_bac_8"/>
    <property type="match status" value="1"/>
</dbReference>
<gene>
    <name evidence="2" type="ORF">JI744_08810</name>
</gene>
<accession>A0A8J7SV29</accession>
<keyword evidence="1" id="KW-0732">Signal</keyword>
<protein>
    <submittedName>
        <fullName evidence="2">ABC transporter substrate-binding protein</fullName>
    </submittedName>
</protein>
<reference evidence="2" key="1">
    <citation type="submission" date="2021-01" db="EMBL/GenBank/DDBJ databases">
        <title>Genome seq and assembly of Tabrizicola sp. KVB23.</title>
        <authorList>
            <person name="Chhetri G."/>
        </authorList>
    </citation>
    <scope>NUCLEOTIDE SEQUENCE</scope>
    <source>
        <strain evidence="2">KVB23</strain>
    </source>
</reference>
<dbReference type="PANTHER" id="PTHR30006:SF25">
    <property type="entry name" value="PHOSPHOGLYCERATE TRANSPORT REGULATORY PROTEIN PGTC"/>
    <property type="match status" value="1"/>
</dbReference>
<dbReference type="InterPro" id="IPR006059">
    <property type="entry name" value="SBP"/>
</dbReference>
<dbReference type="GO" id="GO:0030288">
    <property type="term" value="C:outer membrane-bounded periplasmic space"/>
    <property type="evidence" value="ECO:0007669"/>
    <property type="project" value="TreeGrafter"/>
</dbReference>
<name>A0A8J7SV29_9RHOB</name>
<dbReference type="Gene3D" id="3.40.190.10">
    <property type="entry name" value="Periplasmic binding protein-like II"/>
    <property type="match status" value="2"/>
</dbReference>
<dbReference type="AlphaFoldDB" id="A0A8J7SV29"/>
<sequence>MLARLAHAFALSLVTVCPGALPCRAEVFSFAAFSGATGQEVVIYSSLDERLAQPLIAGFQAENPDVAVRYEDLLTGQIAARIVAETDAGGVTADFAFSSAMDLQVKLANDGYAQEATVPESAAWPRWANWRNMAFALTFEPAVLVYNRPAFAGSAPPASRYELVQWLARGGVALHGRIGTYDIQKSAVGFLFLARDQEHYPDIWSVIRAMGAAGVQEFATSQEILERVSDGRLLVGYNILGSYAADWARSHPDVGLVLPRDFTVVVSRVGLVPRAAGRPDLGARFLAFVMSKAGQTILAEKLRLPAVSLEVSAENSAGAMEAALGAQLRPVPVSPGLLVYLDQSKRARLIARWQAALSGD</sequence>